<evidence type="ECO:0000259" key="3">
    <source>
        <dbReference type="Pfam" id="PF13806"/>
    </source>
</evidence>
<evidence type="ECO:0000256" key="1">
    <source>
        <dbReference type="ARBA" id="ARBA00023002"/>
    </source>
</evidence>
<dbReference type="GO" id="GO:0051537">
    <property type="term" value="F:2 iron, 2 sulfur cluster binding"/>
    <property type="evidence" value="ECO:0007669"/>
    <property type="project" value="InterPro"/>
</dbReference>
<dbReference type="Proteomes" id="UP000077763">
    <property type="component" value="Unassembled WGS sequence"/>
</dbReference>
<dbReference type="PROSITE" id="PS51300">
    <property type="entry name" value="NIRD"/>
    <property type="match status" value="1"/>
</dbReference>
<dbReference type="NCBIfam" id="TIGR02378">
    <property type="entry name" value="nirD_assim_sml"/>
    <property type="match status" value="1"/>
</dbReference>
<dbReference type="InterPro" id="IPR036922">
    <property type="entry name" value="Rieske_2Fe-2S_sf"/>
</dbReference>
<dbReference type="Gene3D" id="2.102.10.10">
    <property type="entry name" value="Rieske [2Fe-2S] iron-sulphur domain"/>
    <property type="match status" value="1"/>
</dbReference>
<dbReference type="InterPro" id="IPR017881">
    <property type="entry name" value="NirD"/>
</dbReference>
<dbReference type="GO" id="GO:0008942">
    <property type="term" value="F:nitrite reductase [NAD(P)H] activity"/>
    <property type="evidence" value="ECO:0007669"/>
    <property type="project" value="InterPro"/>
</dbReference>
<gene>
    <name evidence="4" type="ORF">A1353_06185</name>
</gene>
<dbReference type="Pfam" id="PF13806">
    <property type="entry name" value="Rieske_2"/>
    <property type="match status" value="1"/>
</dbReference>
<keyword evidence="1" id="KW-0560">Oxidoreductase</keyword>
<sequence>MSTWIDVCDLNDLQPDSGICALVAGKQVALFYLTKTNMVYAVGNFDPIGKANVLSRGMIGDLAGEPMLASPLYKQHYSLKTGACFEYEDIKIDTFPVRIDNNRVAVKIEAE</sequence>
<dbReference type="CDD" id="cd03529">
    <property type="entry name" value="Rieske_NirD"/>
    <property type="match status" value="1"/>
</dbReference>
<organism evidence="4 5">
    <name type="scientific">Methylomonas methanica</name>
    <dbReference type="NCBI Taxonomy" id="421"/>
    <lineage>
        <taxon>Bacteria</taxon>
        <taxon>Pseudomonadati</taxon>
        <taxon>Pseudomonadota</taxon>
        <taxon>Gammaproteobacteria</taxon>
        <taxon>Methylococcales</taxon>
        <taxon>Methylococcaceae</taxon>
        <taxon>Methylomonas</taxon>
    </lineage>
</organism>
<dbReference type="AlphaFoldDB" id="A0A177MQZ3"/>
<dbReference type="PANTHER" id="PTHR40562:SF1">
    <property type="entry name" value="NITRITE REDUCTASE (NADH) SMALL SUBUNIT"/>
    <property type="match status" value="1"/>
</dbReference>
<dbReference type="GO" id="GO:0042128">
    <property type="term" value="P:nitrate assimilation"/>
    <property type="evidence" value="ECO:0007669"/>
    <property type="project" value="UniProtKB-KW"/>
</dbReference>
<evidence type="ECO:0000313" key="5">
    <source>
        <dbReference type="Proteomes" id="UP000077763"/>
    </source>
</evidence>
<dbReference type="RefSeq" id="WP_064035678.1">
    <property type="nucleotide sequence ID" value="NZ_LUUH01000024.1"/>
</dbReference>
<keyword evidence="2" id="KW-0534">Nitrate assimilation</keyword>
<dbReference type="PANTHER" id="PTHR40562">
    <property type="match status" value="1"/>
</dbReference>
<feature type="domain" description="Rieske-like [2Fe-2S]" evidence="3">
    <location>
        <begin position="3"/>
        <end position="107"/>
    </location>
</feature>
<reference evidence="5" key="1">
    <citation type="submission" date="2016-03" db="EMBL/GenBank/DDBJ databases">
        <authorList>
            <person name="Heylen K."/>
            <person name="De Vos P."/>
            <person name="Vekeman B."/>
        </authorList>
    </citation>
    <scope>NUCLEOTIDE SEQUENCE [LARGE SCALE GENOMIC DNA]</scope>
    <source>
        <strain evidence="5">R-45371</strain>
    </source>
</reference>
<dbReference type="SUPFAM" id="SSF50022">
    <property type="entry name" value="ISP domain"/>
    <property type="match status" value="1"/>
</dbReference>
<dbReference type="InterPro" id="IPR012748">
    <property type="entry name" value="Rieske-like_NirD"/>
</dbReference>
<dbReference type="EMBL" id="LUUH01000024">
    <property type="protein sequence ID" value="OAI08216.1"/>
    <property type="molecule type" value="Genomic_DNA"/>
</dbReference>
<evidence type="ECO:0000256" key="2">
    <source>
        <dbReference type="ARBA" id="ARBA00023063"/>
    </source>
</evidence>
<protein>
    <submittedName>
        <fullName evidence="4">Nitrite reductase small subunit</fullName>
    </submittedName>
</protein>
<proteinExistence type="predicted"/>
<accession>A0A177MQZ3</accession>
<name>A0A177MQZ3_METMH</name>
<evidence type="ECO:0000313" key="4">
    <source>
        <dbReference type="EMBL" id="OAI08216.1"/>
    </source>
</evidence>
<comment type="caution">
    <text evidence="4">The sequence shown here is derived from an EMBL/GenBank/DDBJ whole genome shotgun (WGS) entry which is preliminary data.</text>
</comment>